<comment type="caution">
    <text evidence="1">The sequence shown here is derived from an EMBL/GenBank/DDBJ whole genome shotgun (WGS) entry which is preliminary data.</text>
</comment>
<dbReference type="AlphaFoldDB" id="A0A9D5UA18"/>
<organism evidence="1 2">
    <name type="scientific">Oerskovia douganii</name>
    <dbReference type="NCBI Taxonomy" id="2762210"/>
    <lineage>
        <taxon>Bacteria</taxon>
        <taxon>Bacillati</taxon>
        <taxon>Actinomycetota</taxon>
        <taxon>Actinomycetes</taxon>
        <taxon>Micrococcales</taxon>
        <taxon>Cellulomonadaceae</taxon>
        <taxon>Oerskovia</taxon>
    </lineage>
</organism>
<protein>
    <submittedName>
        <fullName evidence="1">DUF2255 family protein</fullName>
    </submittedName>
</protein>
<dbReference type="Pfam" id="PF10012">
    <property type="entry name" value="DUF2255"/>
    <property type="match status" value="1"/>
</dbReference>
<dbReference type="InterPro" id="IPR012349">
    <property type="entry name" value="Split_barrel_FMN-bd"/>
</dbReference>
<dbReference type="Proteomes" id="UP000822993">
    <property type="component" value="Unassembled WGS sequence"/>
</dbReference>
<reference evidence="1 2" key="1">
    <citation type="submission" date="2020-08" db="EMBL/GenBank/DDBJ databases">
        <title>A Genomic Blueprint of the Chicken Gut Microbiome.</title>
        <authorList>
            <person name="Gilroy R."/>
            <person name="Ravi A."/>
            <person name="Getino M."/>
            <person name="Pursley I."/>
            <person name="Horton D.L."/>
            <person name="Alikhan N.-F."/>
            <person name="Baker D."/>
            <person name="Gharbi K."/>
            <person name="Hall N."/>
            <person name="Watson M."/>
            <person name="Adriaenssens E.M."/>
            <person name="Foster-Nyarko E."/>
            <person name="Jarju S."/>
            <person name="Secka A."/>
            <person name="Antonio M."/>
            <person name="Oren A."/>
            <person name="Chaudhuri R."/>
            <person name="La Ragione R.M."/>
            <person name="Hildebrand F."/>
            <person name="Pallen M.J."/>
        </authorList>
    </citation>
    <scope>NUCLEOTIDE SEQUENCE [LARGE SCALE GENOMIC DNA]</scope>
    <source>
        <strain evidence="1 2">Sa1BUA8</strain>
    </source>
</reference>
<dbReference type="Gene3D" id="2.30.110.10">
    <property type="entry name" value="Electron Transport, Fmn-binding Protein, Chain A"/>
    <property type="match status" value="1"/>
</dbReference>
<sequence length="131" mass="14361">MTGSTTTAWTDDELERVGRAEELQVSSLRPDGSLRPFVTIWVVRVGDDVYVRSAYGRGNGWFRRALADPRGRVRAGGVEKDVTFVEPDDAVDDAVTAAYHAKYDRHGPAIVGTVTGPDAVEATFRLDPREP</sequence>
<dbReference type="EMBL" id="JACSPN010000014">
    <property type="protein sequence ID" value="MBE7700903.1"/>
    <property type="molecule type" value="Genomic_DNA"/>
</dbReference>
<evidence type="ECO:0000313" key="2">
    <source>
        <dbReference type="Proteomes" id="UP000822993"/>
    </source>
</evidence>
<dbReference type="InterPro" id="IPR016888">
    <property type="entry name" value="UCP028498"/>
</dbReference>
<name>A0A9D5UA18_9CELL</name>
<evidence type="ECO:0000313" key="1">
    <source>
        <dbReference type="EMBL" id="MBE7700903.1"/>
    </source>
</evidence>
<keyword evidence="2" id="KW-1185">Reference proteome</keyword>
<proteinExistence type="predicted"/>
<gene>
    <name evidence="1" type="ORF">H9623_11405</name>
</gene>
<dbReference type="RefSeq" id="WP_193720167.1">
    <property type="nucleotide sequence ID" value="NZ_JACSPN010000014.1"/>
</dbReference>
<accession>A0A9D5UA18</accession>